<feature type="transmembrane region" description="Helical" evidence="1">
    <location>
        <begin position="94"/>
        <end position="117"/>
    </location>
</feature>
<dbReference type="STRING" id="187330.AMS58_01220"/>
<evidence type="ECO:0000256" key="1">
    <source>
        <dbReference type="SAM" id="Phobius"/>
    </source>
</evidence>
<dbReference type="PROSITE" id="PS50887">
    <property type="entry name" value="GGDEF"/>
    <property type="match status" value="1"/>
</dbReference>
<feature type="transmembrane region" description="Helical" evidence="1">
    <location>
        <begin position="62"/>
        <end position="82"/>
    </location>
</feature>
<dbReference type="PROSITE" id="PS50883">
    <property type="entry name" value="EAL"/>
    <property type="match status" value="1"/>
</dbReference>
<dbReference type="AlphaFoldDB" id="A0A0N1ERU6"/>
<dbReference type="NCBIfam" id="TIGR00254">
    <property type="entry name" value="GGDEF"/>
    <property type="match status" value="1"/>
</dbReference>
<keyword evidence="1" id="KW-0472">Membrane</keyword>
<evidence type="ECO:0000313" key="5">
    <source>
        <dbReference type="Proteomes" id="UP000037848"/>
    </source>
</evidence>
<organism evidence="4 5">
    <name type="scientific">Pseudoalteromonas porphyrae</name>
    <dbReference type="NCBI Taxonomy" id="187330"/>
    <lineage>
        <taxon>Bacteria</taxon>
        <taxon>Pseudomonadati</taxon>
        <taxon>Pseudomonadota</taxon>
        <taxon>Gammaproteobacteria</taxon>
        <taxon>Alteromonadales</taxon>
        <taxon>Pseudoalteromonadaceae</taxon>
        <taxon>Pseudoalteromonas</taxon>
    </lineage>
</organism>
<dbReference type="InterPro" id="IPR052155">
    <property type="entry name" value="Biofilm_reg_signaling"/>
</dbReference>
<dbReference type="PANTHER" id="PTHR44757">
    <property type="entry name" value="DIGUANYLATE CYCLASE DGCP"/>
    <property type="match status" value="1"/>
</dbReference>
<dbReference type="SMART" id="SM00267">
    <property type="entry name" value="GGDEF"/>
    <property type="match status" value="1"/>
</dbReference>
<evidence type="ECO:0000259" key="3">
    <source>
        <dbReference type="PROSITE" id="PS50887"/>
    </source>
</evidence>
<dbReference type="SUPFAM" id="SSF141868">
    <property type="entry name" value="EAL domain-like"/>
    <property type="match status" value="1"/>
</dbReference>
<dbReference type="Gene3D" id="3.20.20.450">
    <property type="entry name" value="EAL domain"/>
    <property type="match status" value="1"/>
</dbReference>
<dbReference type="RefSeq" id="WP_054203201.1">
    <property type="nucleotide sequence ID" value="NZ_LHPH01000016.1"/>
</dbReference>
<dbReference type="PATRIC" id="fig|187330.3.peg.1243"/>
<feature type="domain" description="EAL" evidence="2">
    <location>
        <begin position="338"/>
        <end position="590"/>
    </location>
</feature>
<dbReference type="EMBL" id="LHPH01000016">
    <property type="protein sequence ID" value="KPH61776.1"/>
    <property type="molecule type" value="Genomic_DNA"/>
</dbReference>
<keyword evidence="1" id="KW-0812">Transmembrane</keyword>
<dbReference type="PANTHER" id="PTHR44757:SF2">
    <property type="entry name" value="BIOFILM ARCHITECTURE MAINTENANCE PROTEIN MBAA"/>
    <property type="match status" value="1"/>
</dbReference>
<dbReference type="Proteomes" id="UP000037848">
    <property type="component" value="Unassembled WGS sequence"/>
</dbReference>
<evidence type="ECO:0000259" key="2">
    <source>
        <dbReference type="PROSITE" id="PS50883"/>
    </source>
</evidence>
<dbReference type="Pfam" id="PF00990">
    <property type="entry name" value="GGDEF"/>
    <property type="match status" value="1"/>
</dbReference>
<name>A0A0N1ERU6_9GAMM</name>
<reference evidence="4 5" key="1">
    <citation type="submission" date="2015-08" db="EMBL/GenBank/DDBJ databases">
        <title>Draft Genome Sequence of Pseudoalteromonas porphyrae UCD-SED14.</title>
        <authorList>
            <person name="Coil D.A."/>
            <person name="Jospin G."/>
            <person name="Lee R.D."/>
            <person name="Eisen J.A."/>
        </authorList>
    </citation>
    <scope>NUCLEOTIDE SEQUENCE [LARGE SCALE GENOMIC DNA]</scope>
    <source>
        <strain evidence="4 5">UCD-SED14</strain>
    </source>
</reference>
<feature type="transmembrane region" description="Helical" evidence="1">
    <location>
        <begin position="35"/>
        <end position="55"/>
    </location>
</feature>
<keyword evidence="5" id="KW-1185">Reference proteome</keyword>
<proteinExistence type="predicted"/>
<dbReference type="Gene3D" id="3.30.70.270">
    <property type="match status" value="1"/>
</dbReference>
<dbReference type="InterPro" id="IPR035919">
    <property type="entry name" value="EAL_sf"/>
</dbReference>
<evidence type="ECO:0000313" key="4">
    <source>
        <dbReference type="EMBL" id="KPH61776.1"/>
    </source>
</evidence>
<gene>
    <name evidence="4" type="ORF">ADS77_14090</name>
</gene>
<dbReference type="InterPro" id="IPR029787">
    <property type="entry name" value="Nucleotide_cyclase"/>
</dbReference>
<dbReference type="SUPFAM" id="SSF55073">
    <property type="entry name" value="Nucleotide cyclase"/>
    <property type="match status" value="1"/>
</dbReference>
<dbReference type="CDD" id="cd01949">
    <property type="entry name" value="GGDEF"/>
    <property type="match status" value="1"/>
</dbReference>
<dbReference type="Pfam" id="PF00563">
    <property type="entry name" value="EAL"/>
    <property type="match status" value="1"/>
</dbReference>
<keyword evidence="1" id="KW-1133">Transmembrane helix</keyword>
<feature type="transmembrane region" description="Helical" evidence="1">
    <location>
        <begin position="129"/>
        <end position="149"/>
    </location>
</feature>
<dbReference type="OrthoDB" id="9814202at2"/>
<dbReference type="SMART" id="SM00052">
    <property type="entry name" value="EAL"/>
    <property type="match status" value="1"/>
</dbReference>
<accession>A0A0N1ERU6</accession>
<dbReference type="CDD" id="cd01948">
    <property type="entry name" value="EAL"/>
    <property type="match status" value="1"/>
</dbReference>
<feature type="domain" description="GGDEF" evidence="3">
    <location>
        <begin position="195"/>
        <end position="329"/>
    </location>
</feature>
<feature type="transmembrane region" description="Helical" evidence="1">
    <location>
        <begin position="12"/>
        <end position="29"/>
    </location>
</feature>
<dbReference type="InterPro" id="IPR043128">
    <property type="entry name" value="Rev_trsase/Diguanyl_cyclase"/>
</dbReference>
<dbReference type="InterPro" id="IPR000160">
    <property type="entry name" value="GGDEF_dom"/>
</dbReference>
<evidence type="ECO:0008006" key="6">
    <source>
        <dbReference type="Google" id="ProtNLM"/>
    </source>
</evidence>
<dbReference type="InterPro" id="IPR001633">
    <property type="entry name" value="EAL_dom"/>
</dbReference>
<protein>
    <recommendedName>
        <fullName evidence="6">Diguanylate phosphodiesterase</fullName>
    </recommendedName>
</protein>
<comment type="caution">
    <text evidence="4">The sequence shown here is derived from an EMBL/GenBank/DDBJ whole genome shotgun (WGS) entry which is preliminary data.</text>
</comment>
<sequence>MFKMGFLKSKKLLAVGFSLTLATVAFVILRFDQPLIAQLSYVVFLVTLGLAFALSNVRYKQGLAAISFLFIFMVGLLFHLDIEVIEEVYLLIPLLYLMVFPGSMLPIPIAVLLLSAYVSSINAAEFLDIIEDGVEMIVITSFATIMTYFQRKTHSQMELFRTESYTDYLTGLGNRKKFFEVLLFFKEQCREDATLNFSLLIIDLDGFKKVNDQLGHLTGDSALKMVTDRFSQLIDEDSLLFRIGGDEFAFITTPSNNSKQVARALANAIHTLSKPSYLLKAKNYQLTASIGIAIFPEDATEIEILCSNADMAMYHAKAVGKNDFSFYQSQLTKQTLRRYRLENDLKFATERGELALHYQPKVCITTGEIKSAEALIRWFHPQLGFISPVEFIPIAEQTGLINPIGEWITETACQQIAHWKKQFNIESVAINVSAIQLQDPLFLDKLTSALARNNCTTSCLEIEQTETALMANANDNIRVLTALKNAGLTLSLDDFGTAYSSLCQLSLLPLDILKIDKRFIDDCTTNRRDHMVVRTIIQLAQNLGMGTIAEGVETPEQLALLKQEGCQLYQGYFFSKPLSAEDFTALLRAC</sequence>